<accession>A0ABX6N6C6</accession>
<evidence type="ECO:0000256" key="2">
    <source>
        <dbReference type="ARBA" id="ARBA00023002"/>
    </source>
</evidence>
<feature type="domain" description="Flavodoxin-like fold" evidence="3">
    <location>
        <begin position="4"/>
        <end position="175"/>
    </location>
</feature>
<evidence type="ECO:0000313" key="5">
    <source>
        <dbReference type="Proteomes" id="UP000501130"/>
    </source>
</evidence>
<dbReference type="EMBL" id="CP053084">
    <property type="protein sequence ID" value="QJR29970.1"/>
    <property type="molecule type" value="Genomic_DNA"/>
</dbReference>
<evidence type="ECO:0000313" key="4">
    <source>
        <dbReference type="EMBL" id="QJR29970.1"/>
    </source>
</evidence>
<evidence type="ECO:0000256" key="1">
    <source>
        <dbReference type="ARBA" id="ARBA00006252"/>
    </source>
</evidence>
<organism evidence="4 5">
    <name type="scientific">Limnobacter profundi</name>
    <dbReference type="NCBI Taxonomy" id="2732163"/>
    <lineage>
        <taxon>Bacteria</taxon>
        <taxon>Pseudomonadati</taxon>
        <taxon>Pseudomonadota</taxon>
        <taxon>Betaproteobacteria</taxon>
        <taxon>Burkholderiales</taxon>
        <taxon>Burkholderiaceae</taxon>
        <taxon>Limnobacter</taxon>
    </lineage>
</organism>
<dbReference type="InterPro" id="IPR003680">
    <property type="entry name" value="Flavodoxin_fold"/>
</dbReference>
<dbReference type="Proteomes" id="UP000501130">
    <property type="component" value="Chromosome"/>
</dbReference>
<sequence>MRQRILIILGHPAEASLCGAIADAYQSGAQASGQDVRLLSLGKLNFDPILRNGYNTIQTLEPDLLAAQESIAWAEHLVFVYPIWWGSIPAILKGFFDRIFLPGFAFKFKKDALMVDGLLKQRTAHLIATMDTPPWYYRLVYRMPGHNQMKRTILEFCGIKPVEITSFGPVKNSQASTREKWLASAYQFGLNGLAR</sequence>
<dbReference type="Pfam" id="PF02525">
    <property type="entry name" value="Flavodoxin_2"/>
    <property type="match status" value="1"/>
</dbReference>
<keyword evidence="5" id="KW-1185">Reference proteome</keyword>
<dbReference type="Gene3D" id="3.40.50.360">
    <property type="match status" value="1"/>
</dbReference>
<proteinExistence type="inferred from homology"/>
<dbReference type="PANTHER" id="PTHR10204">
    <property type="entry name" value="NAD P H OXIDOREDUCTASE-RELATED"/>
    <property type="match status" value="1"/>
</dbReference>
<dbReference type="PANTHER" id="PTHR10204:SF34">
    <property type="entry name" value="NAD(P)H DEHYDROGENASE [QUINONE] 1 ISOFORM 1"/>
    <property type="match status" value="1"/>
</dbReference>
<dbReference type="RefSeq" id="WP_171099677.1">
    <property type="nucleotide sequence ID" value="NZ_CP053084.1"/>
</dbReference>
<protein>
    <submittedName>
        <fullName evidence="4">NAD(P)H-dependent oxidoreductase</fullName>
    </submittedName>
</protein>
<gene>
    <name evidence="4" type="ORF">HKT17_09775</name>
</gene>
<dbReference type="SUPFAM" id="SSF52218">
    <property type="entry name" value="Flavoproteins"/>
    <property type="match status" value="1"/>
</dbReference>
<dbReference type="InterPro" id="IPR051545">
    <property type="entry name" value="NAD(P)H_dehydrogenase_qn"/>
</dbReference>
<reference evidence="4 5" key="1">
    <citation type="submission" date="2020-05" db="EMBL/GenBank/DDBJ databases">
        <title>Compete genome of Limnobacter sp. SAORIC-580.</title>
        <authorList>
            <person name="Song J."/>
            <person name="Cho J.-C."/>
        </authorList>
    </citation>
    <scope>NUCLEOTIDE SEQUENCE [LARGE SCALE GENOMIC DNA]</scope>
    <source>
        <strain evidence="4 5">SAORIC-580</strain>
    </source>
</reference>
<name>A0ABX6N6C6_9BURK</name>
<dbReference type="InterPro" id="IPR029039">
    <property type="entry name" value="Flavoprotein-like_sf"/>
</dbReference>
<comment type="similarity">
    <text evidence="1">Belongs to the NAD(P)H dehydrogenase (quinone) family.</text>
</comment>
<keyword evidence="2" id="KW-0560">Oxidoreductase</keyword>
<evidence type="ECO:0000259" key="3">
    <source>
        <dbReference type="Pfam" id="PF02525"/>
    </source>
</evidence>